<reference evidence="1 2" key="1">
    <citation type="submission" date="2019-11" db="EMBL/GenBank/DDBJ databases">
        <authorList>
            <person name="Lang L."/>
        </authorList>
    </citation>
    <scope>NUCLEOTIDE SEQUENCE [LARGE SCALE GENOMIC DNA]</scope>
    <source>
        <strain evidence="1 2">YIM 132242</strain>
    </source>
</reference>
<proteinExistence type="predicted"/>
<dbReference type="RefSeq" id="WP_154762898.1">
    <property type="nucleotide sequence ID" value="NZ_WMBT01000001.1"/>
</dbReference>
<accession>A0A6L6HJR3</accession>
<evidence type="ECO:0000313" key="1">
    <source>
        <dbReference type="EMBL" id="MTD98798.1"/>
    </source>
</evidence>
<dbReference type="Proteomes" id="UP000481417">
    <property type="component" value="Unassembled WGS sequence"/>
</dbReference>
<evidence type="ECO:0000313" key="2">
    <source>
        <dbReference type="Proteomes" id="UP000481417"/>
    </source>
</evidence>
<name>A0A6L6HJR3_9RHOB</name>
<keyword evidence="2" id="KW-1185">Reference proteome</keyword>
<dbReference type="EMBL" id="WMBT01000001">
    <property type="protein sequence ID" value="MTD98798.1"/>
    <property type="molecule type" value="Genomic_DNA"/>
</dbReference>
<organism evidence="1 2">
    <name type="scientific">Paracoccus lichenicola</name>
    <dbReference type="NCBI Taxonomy" id="2665644"/>
    <lineage>
        <taxon>Bacteria</taxon>
        <taxon>Pseudomonadati</taxon>
        <taxon>Pseudomonadota</taxon>
        <taxon>Alphaproteobacteria</taxon>
        <taxon>Rhodobacterales</taxon>
        <taxon>Paracoccaceae</taxon>
        <taxon>Paracoccus</taxon>
    </lineage>
</organism>
<protein>
    <submittedName>
        <fullName evidence="1">Uncharacterized protein</fullName>
    </submittedName>
</protein>
<dbReference type="AlphaFoldDB" id="A0A6L6HJR3"/>
<sequence length="61" mass="6685">MTNKNVDRVSITTREGLVFDIPFGHEGMSVDARLSMVRKAFEDAFGLFEEVLTVGHVSGVA</sequence>
<gene>
    <name evidence="1" type="ORF">GIY56_00680</name>
</gene>
<comment type="caution">
    <text evidence="1">The sequence shown here is derived from an EMBL/GenBank/DDBJ whole genome shotgun (WGS) entry which is preliminary data.</text>
</comment>